<keyword evidence="2" id="KW-1185">Reference proteome</keyword>
<comment type="caution">
    <text evidence="1">The sequence shown here is derived from an EMBL/GenBank/DDBJ whole genome shotgun (WGS) entry which is preliminary data.</text>
</comment>
<protein>
    <submittedName>
        <fullName evidence="1">E3 ubiquitin protein ligase DRIP2</fullName>
    </submittedName>
</protein>
<dbReference type="EMBL" id="CM051400">
    <property type="protein sequence ID" value="KAJ4715119.1"/>
    <property type="molecule type" value="Genomic_DNA"/>
</dbReference>
<sequence length="254" mass="29116">MASSSHKTHKIQNPLEEVISDLEKEERSTDWLELGLGLGLGFSNNGYKKHQKDEKSHPVSVGSSPLASQPSPFVIHRQNHLHQQIEVGFGSGLDYKGVRPSSNNHNMLLQDLHHHQDYEHDLPLFQWQMHMFNDSNDYSTSRRPHPGFWFTLISTHRDGEAALPQIPKAYIRVKDENMTVFTVKKYLVTKLGLSNEAEIDISCMGQKLLQTQTLKQVRDAVWLPRLIHSINSSSLLFRNSQQMSMPLHYGRKCL</sequence>
<accession>A0ACC1XUL6</accession>
<name>A0ACC1XUL6_MELAZ</name>
<evidence type="ECO:0000313" key="2">
    <source>
        <dbReference type="Proteomes" id="UP001164539"/>
    </source>
</evidence>
<gene>
    <name evidence="1" type="ORF">OWV82_013509</name>
</gene>
<evidence type="ECO:0000313" key="1">
    <source>
        <dbReference type="EMBL" id="KAJ4715119.1"/>
    </source>
</evidence>
<proteinExistence type="predicted"/>
<reference evidence="1 2" key="1">
    <citation type="journal article" date="2023" name="Science">
        <title>Complex scaffold remodeling in plant triterpene biosynthesis.</title>
        <authorList>
            <person name="De La Pena R."/>
            <person name="Hodgson H."/>
            <person name="Liu J.C."/>
            <person name="Stephenson M.J."/>
            <person name="Martin A.C."/>
            <person name="Owen C."/>
            <person name="Harkess A."/>
            <person name="Leebens-Mack J."/>
            <person name="Jimenez L.E."/>
            <person name="Osbourn A."/>
            <person name="Sattely E.S."/>
        </authorList>
    </citation>
    <scope>NUCLEOTIDE SEQUENCE [LARGE SCALE GENOMIC DNA]</scope>
    <source>
        <strain evidence="2">cv. JPN11</strain>
        <tissue evidence="1">Leaf</tissue>
    </source>
</reference>
<dbReference type="Proteomes" id="UP001164539">
    <property type="component" value="Chromosome 7"/>
</dbReference>
<organism evidence="1 2">
    <name type="scientific">Melia azedarach</name>
    <name type="common">Chinaberry tree</name>
    <dbReference type="NCBI Taxonomy" id="155640"/>
    <lineage>
        <taxon>Eukaryota</taxon>
        <taxon>Viridiplantae</taxon>
        <taxon>Streptophyta</taxon>
        <taxon>Embryophyta</taxon>
        <taxon>Tracheophyta</taxon>
        <taxon>Spermatophyta</taxon>
        <taxon>Magnoliopsida</taxon>
        <taxon>eudicotyledons</taxon>
        <taxon>Gunneridae</taxon>
        <taxon>Pentapetalae</taxon>
        <taxon>rosids</taxon>
        <taxon>malvids</taxon>
        <taxon>Sapindales</taxon>
        <taxon>Meliaceae</taxon>
        <taxon>Melia</taxon>
    </lineage>
</organism>